<dbReference type="AlphaFoldDB" id="A0A2W4QPS6"/>
<comment type="caution">
    <text evidence="1">The sequence shown here is derived from an EMBL/GenBank/DDBJ whole genome shotgun (WGS) entry which is preliminary data.</text>
</comment>
<dbReference type="Proteomes" id="UP000249396">
    <property type="component" value="Unassembled WGS sequence"/>
</dbReference>
<protein>
    <submittedName>
        <fullName evidence="1">Uncharacterized protein</fullName>
    </submittedName>
</protein>
<dbReference type="EMBL" id="QJPH01000438">
    <property type="protein sequence ID" value="PZN74022.1"/>
    <property type="molecule type" value="Genomic_DNA"/>
</dbReference>
<accession>A0A2W4QPS6</accession>
<gene>
    <name evidence="1" type="ORF">DM484_21880</name>
</gene>
<sequence length="62" mass="6969">MPNIIDRIFQGECNQPGQEEWFYRAREGIGGPYLSKDDAASALLSFIHFCKENGFSGGRNDN</sequence>
<evidence type="ECO:0000313" key="1">
    <source>
        <dbReference type="EMBL" id="PZN74022.1"/>
    </source>
</evidence>
<name>A0A2W4QPS6_9GAMM</name>
<reference evidence="1 2" key="1">
    <citation type="journal article" date="2018" name="Aquat. Microb. Ecol.">
        <title>Gammaproteobacterial methanotrophs dominate.</title>
        <authorList>
            <person name="Rissanen A.J."/>
            <person name="Saarenheimo J."/>
            <person name="Tiirola M."/>
            <person name="Peura S."/>
            <person name="Aalto S.L."/>
            <person name="Karvinen A."/>
            <person name="Nykanen H."/>
        </authorList>
    </citation>
    <scope>NUCLEOTIDE SEQUENCE [LARGE SCALE GENOMIC DNA]</scope>
    <source>
        <strain evidence="1">AMbin10</strain>
    </source>
</reference>
<organism evidence="1 2">
    <name type="scientific">Candidatus Methylumidiphilus alinenensis</name>
    <dbReference type="NCBI Taxonomy" id="2202197"/>
    <lineage>
        <taxon>Bacteria</taxon>
        <taxon>Pseudomonadati</taxon>
        <taxon>Pseudomonadota</taxon>
        <taxon>Gammaproteobacteria</taxon>
        <taxon>Methylococcales</taxon>
        <taxon>Candidatus Methylumidiphilus</taxon>
    </lineage>
</organism>
<proteinExistence type="predicted"/>
<evidence type="ECO:0000313" key="2">
    <source>
        <dbReference type="Proteomes" id="UP000249396"/>
    </source>
</evidence>